<accession>A0ABT6Y2D0</accession>
<keyword evidence="2" id="KW-1185">Reference proteome</keyword>
<evidence type="ECO:0000313" key="2">
    <source>
        <dbReference type="Proteomes" id="UP001236507"/>
    </source>
</evidence>
<comment type="caution">
    <text evidence="1">The sequence shown here is derived from an EMBL/GenBank/DDBJ whole genome shotgun (WGS) entry which is preliminary data.</text>
</comment>
<gene>
    <name evidence="1" type="ORF">QM524_00725</name>
</gene>
<dbReference type="NCBIfam" id="TIGR03696">
    <property type="entry name" value="Rhs_assc_core"/>
    <property type="match status" value="1"/>
</dbReference>
<dbReference type="Gene3D" id="2.180.10.10">
    <property type="entry name" value="RHS repeat-associated core"/>
    <property type="match status" value="1"/>
</dbReference>
<dbReference type="EMBL" id="JASHIF010000002">
    <property type="protein sequence ID" value="MDI9857717.1"/>
    <property type="molecule type" value="Genomic_DNA"/>
</dbReference>
<name>A0ABT6Y2D0_9BACT</name>
<reference evidence="1 2" key="1">
    <citation type="submission" date="2023-05" db="EMBL/GenBank/DDBJ databases">
        <title>Novel species of genus Flectobacillus isolated from stream in China.</title>
        <authorList>
            <person name="Lu H."/>
        </authorList>
    </citation>
    <scope>NUCLEOTIDE SEQUENCE [LARGE SCALE GENOMIC DNA]</scope>
    <source>
        <strain evidence="1 2">KCTC 42575</strain>
    </source>
</reference>
<organism evidence="1 2">
    <name type="scientific">Flectobacillus roseus</name>
    <dbReference type="NCBI Taxonomy" id="502259"/>
    <lineage>
        <taxon>Bacteria</taxon>
        <taxon>Pseudomonadati</taxon>
        <taxon>Bacteroidota</taxon>
        <taxon>Cytophagia</taxon>
        <taxon>Cytophagales</taxon>
        <taxon>Flectobacillaceae</taxon>
        <taxon>Flectobacillus</taxon>
    </lineage>
</organism>
<dbReference type="Proteomes" id="UP001236507">
    <property type="component" value="Unassembled WGS sequence"/>
</dbReference>
<protein>
    <submittedName>
        <fullName evidence="1">RHS repeat-associated core domain-containing protein</fullName>
    </submittedName>
</protein>
<proteinExistence type="predicted"/>
<dbReference type="InterPro" id="IPR022385">
    <property type="entry name" value="Rhs_assc_core"/>
</dbReference>
<dbReference type="RefSeq" id="WP_283343636.1">
    <property type="nucleotide sequence ID" value="NZ_JASHIF010000002.1"/>
</dbReference>
<sequence length="299" mass="33811">MGKELQDGTNWLDYGARMYYPELGRWMAVDPLAEKRFNLTPYHYVSNNPINRIDLFGLEDVNGDGKDDGKLLPEVTVTAKKRDISSSWSNYINNLGNEGYNSYKEIYREHKLSPYNSNFSGAIYGRDANGQVQIPDDILDRIDQEVDDEAMLALAMLWASEQSGVDPNSFNFEFNPFARANFYNSYLSTGVSNEKARSVVTSVGVSTGLAYAGNIKLSLLKSVKKIDKGVIFKFYNSNSRLSDRIQLRVQAHKHTLSPSKGRAKGLGKTPAPFHINFNKEHIIPNPKYWKYYGGPFYSL</sequence>
<evidence type="ECO:0000313" key="1">
    <source>
        <dbReference type="EMBL" id="MDI9857717.1"/>
    </source>
</evidence>